<evidence type="ECO:0008006" key="5">
    <source>
        <dbReference type="Google" id="ProtNLM"/>
    </source>
</evidence>
<dbReference type="GO" id="GO:0009451">
    <property type="term" value="P:RNA modification"/>
    <property type="evidence" value="ECO:0007669"/>
    <property type="project" value="InterPro"/>
</dbReference>
<dbReference type="PROSITE" id="PS51375">
    <property type="entry name" value="PPR"/>
    <property type="match status" value="1"/>
</dbReference>
<dbReference type="NCBIfam" id="TIGR00756">
    <property type="entry name" value="PPR"/>
    <property type="match status" value="2"/>
</dbReference>
<evidence type="ECO:0000256" key="2">
    <source>
        <dbReference type="PROSITE-ProRule" id="PRU00708"/>
    </source>
</evidence>
<accession>A0A9Q0G1M2</accession>
<dbReference type="Proteomes" id="UP001141552">
    <property type="component" value="Unassembled WGS sequence"/>
</dbReference>
<dbReference type="GO" id="GO:0003723">
    <property type="term" value="F:RNA binding"/>
    <property type="evidence" value="ECO:0007669"/>
    <property type="project" value="InterPro"/>
</dbReference>
<dbReference type="InterPro" id="IPR002885">
    <property type="entry name" value="PPR_rpt"/>
</dbReference>
<dbReference type="Pfam" id="PF01535">
    <property type="entry name" value="PPR"/>
    <property type="match status" value="4"/>
</dbReference>
<name>A0A9Q0G1M2_9ROSI</name>
<reference evidence="3" key="1">
    <citation type="submission" date="2022-02" db="EMBL/GenBank/DDBJ databases">
        <authorList>
            <person name="Henning P.M."/>
            <person name="McCubbin A.G."/>
            <person name="Shore J.S."/>
        </authorList>
    </citation>
    <scope>NUCLEOTIDE SEQUENCE</scope>
    <source>
        <strain evidence="3">F60SS</strain>
        <tissue evidence="3">Leaves</tissue>
    </source>
</reference>
<protein>
    <recommendedName>
        <fullName evidence="5">Pentatricopeptide repeat-containing protein</fullName>
    </recommendedName>
</protein>
<evidence type="ECO:0000313" key="3">
    <source>
        <dbReference type="EMBL" id="KAJ4841894.1"/>
    </source>
</evidence>
<proteinExistence type="predicted"/>
<dbReference type="InterPro" id="IPR046960">
    <property type="entry name" value="PPR_At4g14850-like_plant"/>
</dbReference>
<organism evidence="3 4">
    <name type="scientific">Turnera subulata</name>
    <dbReference type="NCBI Taxonomy" id="218843"/>
    <lineage>
        <taxon>Eukaryota</taxon>
        <taxon>Viridiplantae</taxon>
        <taxon>Streptophyta</taxon>
        <taxon>Embryophyta</taxon>
        <taxon>Tracheophyta</taxon>
        <taxon>Spermatophyta</taxon>
        <taxon>Magnoliopsida</taxon>
        <taxon>eudicotyledons</taxon>
        <taxon>Gunneridae</taxon>
        <taxon>Pentapetalae</taxon>
        <taxon>rosids</taxon>
        <taxon>fabids</taxon>
        <taxon>Malpighiales</taxon>
        <taxon>Passifloraceae</taxon>
        <taxon>Turnera</taxon>
    </lineage>
</organism>
<keyword evidence="4" id="KW-1185">Reference proteome</keyword>
<dbReference type="InterPro" id="IPR011990">
    <property type="entry name" value="TPR-like_helical_dom_sf"/>
</dbReference>
<dbReference type="Gene3D" id="1.25.40.10">
    <property type="entry name" value="Tetratricopeptide repeat domain"/>
    <property type="match status" value="2"/>
</dbReference>
<feature type="repeat" description="PPR" evidence="2">
    <location>
        <begin position="37"/>
        <end position="74"/>
    </location>
</feature>
<evidence type="ECO:0000256" key="1">
    <source>
        <dbReference type="ARBA" id="ARBA00022737"/>
    </source>
</evidence>
<comment type="caution">
    <text evidence="3">The sequence shown here is derived from an EMBL/GenBank/DDBJ whole genome shotgun (WGS) entry which is preliminary data.</text>
</comment>
<gene>
    <name evidence="3" type="ORF">Tsubulata_014255</name>
</gene>
<keyword evidence="1" id="KW-0677">Repeat</keyword>
<dbReference type="OrthoDB" id="879807at2759"/>
<reference evidence="3" key="2">
    <citation type="journal article" date="2023" name="Plants (Basel)">
        <title>Annotation of the Turnera subulata (Passifloraceae) Draft Genome Reveals the S-Locus Evolved after the Divergence of Turneroideae from Passifloroideae in a Stepwise Manner.</title>
        <authorList>
            <person name="Henning P.M."/>
            <person name="Roalson E.H."/>
            <person name="Mir W."/>
            <person name="McCubbin A.G."/>
            <person name="Shore J.S."/>
        </authorList>
    </citation>
    <scope>NUCLEOTIDE SEQUENCE</scope>
    <source>
        <strain evidence="3">F60SS</strain>
    </source>
</reference>
<evidence type="ECO:0000313" key="4">
    <source>
        <dbReference type="Proteomes" id="UP001141552"/>
    </source>
</evidence>
<dbReference type="EMBL" id="JAKUCV010002650">
    <property type="protein sequence ID" value="KAJ4841894.1"/>
    <property type="molecule type" value="Genomic_DNA"/>
</dbReference>
<sequence length="227" mass="24846">MGFVLDIIVANSLMSMYGKCDEFRECLKLFGEMSVRNVSSWNAVIAGYVDSRNLHFDAEILGFLKTMLMEGLKPDAFTISSILPSCGESEGMYDFGRELHGFITGMMNGCAGNRALEEALCLFRQMQMRDAVQPNHVTSLSILPACKSVAALIGVKKIHGYAIRKNLSYGVSFSNAFIDMYSKCGSLSSAKQVFEDASFARDAISWSLMISGCGFHGKGHEAVVLVQ</sequence>
<dbReference type="AlphaFoldDB" id="A0A9Q0G1M2"/>
<dbReference type="PANTHER" id="PTHR47926">
    <property type="entry name" value="PENTATRICOPEPTIDE REPEAT-CONTAINING PROTEIN"/>
    <property type="match status" value="1"/>
</dbReference>